<keyword evidence="4" id="KW-0862">Zinc</keyword>
<dbReference type="PROSITE" id="PS50157">
    <property type="entry name" value="ZINC_FINGER_C2H2_2"/>
    <property type="match status" value="2"/>
</dbReference>
<dbReference type="InterPro" id="IPR036864">
    <property type="entry name" value="Zn2-C6_fun-type_DNA-bd_sf"/>
</dbReference>
<dbReference type="RefSeq" id="XP_062774783.1">
    <property type="nucleotide sequence ID" value="XM_062918732.1"/>
</dbReference>
<dbReference type="PANTHER" id="PTHR47660">
    <property type="entry name" value="TRANSCRIPTION FACTOR WITH C2H2 AND ZN(2)-CYS(6) DNA BINDING DOMAIN (EUROFUNG)-RELATED-RELATED"/>
    <property type="match status" value="1"/>
</dbReference>
<evidence type="ECO:0000256" key="5">
    <source>
        <dbReference type="ARBA" id="ARBA00023015"/>
    </source>
</evidence>
<dbReference type="GeneID" id="87939076"/>
<protein>
    <recommendedName>
        <fullName evidence="10">C2H2-type domain-containing protein</fullName>
    </recommendedName>
</protein>
<evidence type="ECO:0000313" key="11">
    <source>
        <dbReference type="EMBL" id="WQF77559.1"/>
    </source>
</evidence>
<reference evidence="12" key="1">
    <citation type="journal article" date="2023" name="bioRxiv">
        <title>Complete genome of the Medicago anthracnose fungus, Colletotrichum destructivum, reveals a mini-chromosome-like region within a core chromosome.</title>
        <authorList>
            <person name="Lapalu N."/>
            <person name="Simon A."/>
            <person name="Lu A."/>
            <person name="Plaumann P.-L."/>
            <person name="Amselem J."/>
            <person name="Pigne S."/>
            <person name="Auger A."/>
            <person name="Koch C."/>
            <person name="Dallery J.-F."/>
            <person name="O'Connell R.J."/>
        </authorList>
    </citation>
    <scope>NUCLEOTIDE SEQUENCE [LARGE SCALE GENOMIC DNA]</scope>
    <source>
        <strain evidence="12">CBS 520.97</strain>
    </source>
</reference>
<dbReference type="Proteomes" id="UP001322277">
    <property type="component" value="Chromosome 2"/>
</dbReference>
<gene>
    <name evidence="11" type="ORF">CDEST_02573</name>
</gene>
<dbReference type="Gene3D" id="4.10.240.10">
    <property type="entry name" value="Zn(2)-C6 fungal-type DNA-binding domain"/>
    <property type="match status" value="1"/>
</dbReference>
<feature type="compositionally biased region" description="Basic and acidic residues" evidence="9">
    <location>
        <begin position="45"/>
        <end position="57"/>
    </location>
</feature>
<evidence type="ECO:0000256" key="1">
    <source>
        <dbReference type="ARBA" id="ARBA00022723"/>
    </source>
</evidence>
<dbReference type="InterPro" id="IPR036236">
    <property type="entry name" value="Znf_C2H2_sf"/>
</dbReference>
<feature type="region of interest" description="Disordered" evidence="9">
    <location>
        <begin position="155"/>
        <end position="186"/>
    </location>
</feature>
<evidence type="ECO:0000256" key="6">
    <source>
        <dbReference type="ARBA" id="ARBA00023163"/>
    </source>
</evidence>
<keyword evidence="1" id="KW-0479">Metal-binding</keyword>
<dbReference type="PANTHER" id="PTHR47660:SF2">
    <property type="entry name" value="TRANSCRIPTION FACTOR WITH C2H2 AND ZN(2)-CYS(6) DNA BINDING DOMAIN (EUROFUNG)"/>
    <property type="match status" value="1"/>
</dbReference>
<dbReference type="GO" id="GO:0003677">
    <property type="term" value="F:DNA binding"/>
    <property type="evidence" value="ECO:0007669"/>
    <property type="project" value="InterPro"/>
</dbReference>
<dbReference type="SMART" id="SM00355">
    <property type="entry name" value="ZnF_C2H2"/>
    <property type="match status" value="2"/>
</dbReference>
<feature type="domain" description="C2H2-type" evidence="10">
    <location>
        <begin position="3"/>
        <end position="30"/>
    </location>
</feature>
<evidence type="ECO:0000256" key="8">
    <source>
        <dbReference type="PROSITE-ProRule" id="PRU00042"/>
    </source>
</evidence>
<dbReference type="FunFam" id="3.30.160.60:FF:000100">
    <property type="entry name" value="Zinc finger 45-like"/>
    <property type="match status" value="1"/>
</dbReference>
<evidence type="ECO:0000256" key="9">
    <source>
        <dbReference type="SAM" id="MobiDB-lite"/>
    </source>
</evidence>
<feature type="region of interest" description="Disordered" evidence="9">
    <location>
        <begin position="926"/>
        <end position="954"/>
    </location>
</feature>
<evidence type="ECO:0000313" key="12">
    <source>
        <dbReference type="Proteomes" id="UP001322277"/>
    </source>
</evidence>
<evidence type="ECO:0000256" key="2">
    <source>
        <dbReference type="ARBA" id="ARBA00022737"/>
    </source>
</evidence>
<keyword evidence="7" id="KW-0539">Nucleus</keyword>
<accession>A0AAX4I3H3</accession>
<dbReference type="CDD" id="cd00067">
    <property type="entry name" value="GAL4"/>
    <property type="match status" value="1"/>
</dbReference>
<keyword evidence="2" id="KW-0677">Repeat</keyword>
<keyword evidence="6" id="KW-0804">Transcription</keyword>
<sequence length="954" mass="107313">MIVKCDVCNAEFRRSEHLSRHLLRHIGVRPFSCAMCGADFSRRDSLQRHMQSHEKASSEPNDSNSSKRTRRSCVSRACRDYARSKQKCDGRTPCARCKTRQRNCVYVSTSQRRAKNSGEGVAWNVDQATDAHVTPESTGTHVHSSSFSDLLEHQGHFTSTEPPGCDDQPHNPDSYPSLLGSTSHLGPQAFETSDSLLYDPTQWCFLTSENHNWLNGAVSDDVWKGATQIDDTFDTVQWSRRESDSFQERIPDSLLQTKARSAAPDIATNPQDAATDVDQGVTSTEVATPLLSDEAPRPNFTNHSELSATFQDALRKPAALGRDCGNNAASEVAKSRRKTRFVTDDLEGLSYIPRSSFLRKDPSNNPDAWRLEDYEHVPTLNPDVYSFISTKFAMLNADNSFCLPFTDEPFPSFEAINAFVQSYFEHYHPVFPLLHQASFDPKHSHWVLVIAVAATGCGFSVLGTTRTSFILQELLRRSINLYFELETEPDLKSELSIAQAILLSQIGLMFSGNMSFSEHAQKSMSLLATFCRKANYFTECPPVDHSPPTRRNDWSKWIYTECKRRLVHLSWQWHSMSQMLDRHTLDDHREHLDRNFLDKFILQLFDSQICAFFDLPPTIPTDLLRLPMPSVDSLWMARSSEEWNGELSELSNLGKPRSLREEVNSFYRTQKLPEATSELNKILLTLAVYRDAGSGRDTVSYLNLLRNDKCQNPPETPLGWVALQHNHLLSLLTHLSLRDLMVFSGWRASGREHKAACLRLASWLAQNPRKARLIIYHGAQLFGSIRDHPTQGHHEANSFLVATLGIWASTAVRTGDVCSNLGLESGHTATPLLSNESSNFNDCSSENLRSRRTIRLDKPVPIDKVEPWISGASLHRPYLSGVGALTSQDVCSHLLEEGVRVLSSQSGWSIGLAISVVLRAHWTTKHKGQEENLSHTNHASRRNIPTAHPHSTAK</sequence>
<keyword evidence="5" id="KW-0805">Transcription regulation</keyword>
<name>A0AAX4I3H3_9PEZI</name>
<dbReference type="SUPFAM" id="SSF57667">
    <property type="entry name" value="beta-beta-alpha zinc fingers"/>
    <property type="match status" value="1"/>
</dbReference>
<dbReference type="KEGG" id="cdet:87939076"/>
<dbReference type="EMBL" id="CP137306">
    <property type="protein sequence ID" value="WQF77559.1"/>
    <property type="molecule type" value="Genomic_DNA"/>
</dbReference>
<dbReference type="InterPro" id="IPR007219">
    <property type="entry name" value="XnlR_reg_dom"/>
</dbReference>
<dbReference type="AlphaFoldDB" id="A0AAX4I3H3"/>
<dbReference type="InterPro" id="IPR013087">
    <property type="entry name" value="Znf_C2H2_type"/>
</dbReference>
<dbReference type="Gene3D" id="3.30.160.60">
    <property type="entry name" value="Classic Zinc Finger"/>
    <property type="match status" value="2"/>
</dbReference>
<evidence type="ECO:0000256" key="3">
    <source>
        <dbReference type="ARBA" id="ARBA00022771"/>
    </source>
</evidence>
<keyword evidence="12" id="KW-1185">Reference proteome</keyword>
<feature type="region of interest" description="Disordered" evidence="9">
    <location>
        <begin position="45"/>
        <end position="69"/>
    </location>
</feature>
<dbReference type="CDD" id="cd12148">
    <property type="entry name" value="fungal_TF_MHR"/>
    <property type="match status" value="1"/>
</dbReference>
<evidence type="ECO:0000256" key="4">
    <source>
        <dbReference type="ARBA" id="ARBA00022833"/>
    </source>
</evidence>
<evidence type="ECO:0000259" key="10">
    <source>
        <dbReference type="PROSITE" id="PS50157"/>
    </source>
</evidence>
<feature type="domain" description="C2H2-type" evidence="10">
    <location>
        <begin position="31"/>
        <end position="58"/>
    </location>
</feature>
<proteinExistence type="predicted"/>
<keyword evidence="3 8" id="KW-0863">Zinc-finger</keyword>
<dbReference type="GO" id="GO:0000981">
    <property type="term" value="F:DNA-binding transcription factor activity, RNA polymerase II-specific"/>
    <property type="evidence" value="ECO:0007669"/>
    <property type="project" value="InterPro"/>
</dbReference>
<dbReference type="PROSITE" id="PS00028">
    <property type="entry name" value="ZINC_FINGER_C2H2_1"/>
    <property type="match status" value="2"/>
</dbReference>
<dbReference type="Pfam" id="PF04082">
    <property type="entry name" value="Fungal_trans"/>
    <property type="match status" value="1"/>
</dbReference>
<dbReference type="InterPro" id="IPR001138">
    <property type="entry name" value="Zn2Cys6_DnaBD"/>
</dbReference>
<evidence type="ECO:0000256" key="7">
    <source>
        <dbReference type="ARBA" id="ARBA00023242"/>
    </source>
</evidence>
<dbReference type="GO" id="GO:0008270">
    <property type="term" value="F:zinc ion binding"/>
    <property type="evidence" value="ECO:0007669"/>
    <property type="project" value="UniProtKB-KW"/>
</dbReference>
<dbReference type="Pfam" id="PF00096">
    <property type="entry name" value="zf-C2H2"/>
    <property type="match status" value="2"/>
</dbReference>
<dbReference type="GO" id="GO:0006351">
    <property type="term" value="P:DNA-templated transcription"/>
    <property type="evidence" value="ECO:0007669"/>
    <property type="project" value="InterPro"/>
</dbReference>
<organism evidence="11 12">
    <name type="scientific">Colletotrichum destructivum</name>
    <dbReference type="NCBI Taxonomy" id="34406"/>
    <lineage>
        <taxon>Eukaryota</taxon>
        <taxon>Fungi</taxon>
        <taxon>Dikarya</taxon>
        <taxon>Ascomycota</taxon>
        <taxon>Pezizomycotina</taxon>
        <taxon>Sordariomycetes</taxon>
        <taxon>Hypocreomycetidae</taxon>
        <taxon>Glomerellales</taxon>
        <taxon>Glomerellaceae</taxon>
        <taxon>Colletotrichum</taxon>
        <taxon>Colletotrichum destructivum species complex</taxon>
    </lineage>
</organism>